<accession>A0A830BZR2</accession>
<reference evidence="1" key="1">
    <citation type="submission" date="2020-07" db="EMBL/GenBank/DDBJ databases">
        <title>Ethylene signaling mediates host invasion by parasitic plants.</title>
        <authorList>
            <person name="Yoshida S."/>
        </authorList>
    </citation>
    <scope>NUCLEOTIDE SEQUENCE</scope>
    <source>
        <strain evidence="1">Okayama</strain>
    </source>
</reference>
<protein>
    <submittedName>
        <fullName evidence="1">Uncharacterized protein</fullName>
    </submittedName>
</protein>
<proteinExistence type="predicted"/>
<dbReference type="AlphaFoldDB" id="A0A830BZR2"/>
<dbReference type="OrthoDB" id="1883156at2759"/>
<evidence type="ECO:0000313" key="2">
    <source>
        <dbReference type="Proteomes" id="UP000653305"/>
    </source>
</evidence>
<sequence length="176" mass="19873">NNNSKSVELELEHCLIDPSNRESRVRVIQVLELQQEQVRELKLKSIRVFVKQWYSPFRNGDQLGGCAVRDSAFAATRPLDASLVSSVWEGFATLSTFPTRQDDVIQQQQRQFGGQRKSIRDEGDLILLPRQLWCSVKGAEEDKTSCCCGVGWLLDRGRAITSKCTFSSSGELNECF</sequence>
<dbReference type="EMBL" id="BMAC01000219">
    <property type="protein sequence ID" value="GFP90478.1"/>
    <property type="molecule type" value="Genomic_DNA"/>
</dbReference>
<dbReference type="Proteomes" id="UP000653305">
    <property type="component" value="Unassembled WGS sequence"/>
</dbReference>
<comment type="caution">
    <text evidence="1">The sequence shown here is derived from an EMBL/GenBank/DDBJ whole genome shotgun (WGS) entry which is preliminary data.</text>
</comment>
<gene>
    <name evidence="1" type="ORF">PHJA_001191700</name>
</gene>
<feature type="non-terminal residue" evidence="1">
    <location>
        <position position="176"/>
    </location>
</feature>
<evidence type="ECO:0000313" key="1">
    <source>
        <dbReference type="EMBL" id="GFP90478.1"/>
    </source>
</evidence>
<keyword evidence="2" id="KW-1185">Reference proteome</keyword>
<name>A0A830BZR2_9LAMI</name>
<organism evidence="1 2">
    <name type="scientific">Phtheirospermum japonicum</name>
    <dbReference type="NCBI Taxonomy" id="374723"/>
    <lineage>
        <taxon>Eukaryota</taxon>
        <taxon>Viridiplantae</taxon>
        <taxon>Streptophyta</taxon>
        <taxon>Embryophyta</taxon>
        <taxon>Tracheophyta</taxon>
        <taxon>Spermatophyta</taxon>
        <taxon>Magnoliopsida</taxon>
        <taxon>eudicotyledons</taxon>
        <taxon>Gunneridae</taxon>
        <taxon>Pentapetalae</taxon>
        <taxon>asterids</taxon>
        <taxon>lamiids</taxon>
        <taxon>Lamiales</taxon>
        <taxon>Orobanchaceae</taxon>
        <taxon>Orobanchaceae incertae sedis</taxon>
        <taxon>Phtheirospermum</taxon>
    </lineage>
</organism>